<dbReference type="InterPro" id="IPR029068">
    <property type="entry name" value="Glyas_Bleomycin-R_OHBP_Dase"/>
</dbReference>
<proteinExistence type="predicted"/>
<dbReference type="Proteomes" id="UP001139054">
    <property type="component" value="Unassembled WGS sequence"/>
</dbReference>
<feature type="domain" description="VOC" evidence="1">
    <location>
        <begin position="5"/>
        <end position="127"/>
    </location>
</feature>
<evidence type="ECO:0000313" key="2">
    <source>
        <dbReference type="EMBL" id="MCG2627322.1"/>
    </source>
</evidence>
<comment type="caution">
    <text evidence="2">The sequence shown here is derived from an EMBL/GenBank/DDBJ whole genome shotgun (WGS) entry which is preliminary data.</text>
</comment>
<dbReference type="AlphaFoldDB" id="A0A9X1R4K7"/>
<dbReference type="Gene3D" id="3.10.180.10">
    <property type="entry name" value="2,3-Dihydroxybiphenyl 1,2-Dioxygenase, domain 1"/>
    <property type="match status" value="1"/>
</dbReference>
<dbReference type="Pfam" id="PF22658">
    <property type="entry name" value="YycE-like_N"/>
    <property type="match status" value="1"/>
</dbReference>
<dbReference type="PROSITE" id="PS51819">
    <property type="entry name" value="VOC"/>
    <property type="match status" value="1"/>
</dbReference>
<dbReference type="InterPro" id="IPR058998">
    <property type="entry name" value="YycE-like_N"/>
</dbReference>
<gene>
    <name evidence="2" type="ORF">L6654_11860</name>
</gene>
<sequence length="132" mass="15160">MKAQTLLRIARPTNDLDAVIAFYKVGLGLSELYRFEQHEGFDGVMLGRTGESCHLEFTRAHGHDAGRAPSKENLLVFYFPLRSEWEAAVSRMQHHGYCPVQPFNPFWETHGVTFEDCDGYRVVLQNSNWPDE</sequence>
<dbReference type="SUPFAM" id="SSF54593">
    <property type="entry name" value="Glyoxalase/Bleomycin resistance protein/Dihydroxybiphenyl dioxygenase"/>
    <property type="match status" value="1"/>
</dbReference>
<evidence type="ECO:0000259" key="1">
    <source>
        <dbReference type="PROSITE" id="PS51819"/>
    </source>
</evidence>
<protein>
    <submittedName>
        <fullName evidence="2">VOC family protein</fullName>
    </submittedName>
</protein>
<dbReference type="InterPro" id="IPR037523">
    <property type="entry name" value="VOC_core"/>
</dbReference>
<evidence type="ECO:0000313" key="3">
    <source>
        <dbReference type="Proteomes" id="UP001139054"/>
    </source>
</evidence>
<dbReference type="RefSeq" id="WP_237866579.1">
    <property type="nucleotide sequence ID" value="NZ_JAKLTY010000006.1"/>
</dbReference>
<name>A0A9X1R4K7_9BRAD</name>
<dbReference type="InterPro" id="IPR058997">
    <property type="entry name" value="YycE-like_C"/>
</dbReference>
<accession>A0A9X1R4K7</accession>
<dbReference type="EMBL" id="JAKLTY010000006">
    <property type="protein sequence ID" value="MCG2627322.1"/>
    <property type="molecule type" value="Genomic_DNA"/>
</dbReference>
<organism evidence="2 3">
    <name type="scientific">Bradyrhizobium zhengyangense</name>
    <dbReference type="NCBI Taxonomy" id="2911009"/>
    <lineage>
        <taxon>Bacteria</taxon>
        <taxon>Pseudomonadati</taxon>
        <taxon>Pseudomonadota</taxon>
        <taxon>Alphaproteobacteria</taxon>
        <taxon>Hyphomicrobiales</taxon>
        <taxon>Nitrobacteraceae</taxon>
        <taxon>Bradyrhizobium</taxon>
    </lineage>
</organism>
<dbReference type="Pfam" id="PF22659">
    <property type="entry name" value="YycE-like_C"/>
    <property type="match status" value="1"/>
</dbReference>
<dbReference type="CDD" id="cd06587">
    <property type="entry name" value="VOC"/>
    <property type="match status" value="1"/>
</dbReference>
<reference evidence="2" key="1">
    <citation type="submission" date="2022-01" db="EMBL/GenBank/DDBJ databases">
        <title>Genome sequnece data of strain Bradyrhizobium sp. nov.</title>
        <authorList>
            <person name="Zhang J."/>
        </authorList>
    </citation>
    <scope>NUCLEOTIDE SEQUENCE</scope>
    <source>
        <strain evidence="2">WYCCWR 13023</strain>
    </source>
</reference>